<dbReference type="AlphaFoldDB" id="A0A1G4G5Y2"/>
<dbReference type="RefSeq" id="WP_071136486.1">
    <property type="nucleotide sequence ID" value="NZ_DUQN01000126.1"/>
</dbReference>
<keyword evidence="2" id="KW-0732">Signal</keyword>
<dbReference type="GO" id="GO:0008239">
    <property type="term" value="F:dipeptidyl-peptidase activity"/>
    <property type="evidence" value="ECO:0007669"/>
    <property type="project" value="TreeGrafter"/>
</dbReference>
<dbReference type="Proteomes" id="UP000178485">
    <property type="component" value="Chromosome i"/>
</dbReference>
<dbReference type="PANTHER" id="PTHR11731">
    <property type="entry name" value="PROTEASE FAMILY S9B,C DIPEPTIDYL-PEPTIDASE IV-RELATED"/>
    <property type="match status" value="1"/>
</dbReference>
<dbReference type="GO" id="GO:0006508">
    <property type="term" value="P:proteolysis"/>
    <property type="evidence" value="ECO:0007669"/>
    <property type="project" value="InterPro"/>
</dbReference>
<feature type="domain" description="Dipeptidylpeptidase IV N-terminal" evidence="4">
    <location>
        <begin position="93"/>
        <end position="437"/>
    </location>
</feature>
<dbReference type="SUPFAM" id="SSF82171">
    <property type="entry name" value="DPP6 N-terminal domain-like"/>
    <property type="match status" value="1"/>
</dbReference>
<feature type="signal peptide" evidence="2">
    <location>
        <begin position="1"/>
        <end position="19"/>
    </location>
</feature>
<evidence type="ECO:0000313" key="6">
    <source>
        <dbReference type="Proteomes" id="UP000178485"/>
    </source>
</evidence>
<dbReference type="InterPro" id="IPR050278">
    <property type="entry name" value="Serine_Prot_S9B/DPPIV"/>
</dbReference>
<keyword evidence="5" id="KW-0378">Hydrolase</keyword>
<dbReference type="InterPro" id="IPR001375">
    <property type="entry name" value="Peptidase_S9_cat"/>
</dbReference>
<dbReference type="InterPro" id="IPR002469">
    <property type="entry name" value="Peptidase_S9B_N"/>
</dbReference>
<dbReference type="SUPFAM" id="SSF53474">
    <property type="entry name" value="alpha/beta-Hydrolases"/>
    <property type="match status" value="1"/>
</dbReference>
<dbReference type="EMBL" id="LT608328">
    <property type="protein sequence ID" value="SCM56864.1"/>
    <property type="molecule type" value="Genomic_DNA"/>
</dbReference>
<dbReference type="KEGG" id="pmuc:ING2E5A_1078"/>
<name>A0A1G4G5Y2_9BACT</name>
<dbReference type="PANTHER" id="PTHR11731:SF193">
    <property type="entry name" value="DIPEPTIDYL PEPTIDASE 9"/>
    <property type="match status" value="1"/>
</dbReference>
<reference evidence="5 6" key="1">
    <citation type="submission" date="2016-08" db="EMBL/GenBank/DDBJ databases">
        <authorList>
            <person name="Seilhamer J.J."/>
        </authorList>
    </citation>
    <scope>NUCLEOTIDE SEQUENCE [LARGE SCALE GENOMIC DNA]</scope>
    <source>
        <strain evidence="5">ING2-E5A</strain>
    </source>
</reference>
<evidence type="ECO:0000259" key="3">
    <source>
        <dbReference type="Pfam" id="PF00326"/>
    </source>
</evidence>
<evidence type="ECO:0000313" key="5">
    <source>
        <dbReference type="EMBL" id="SCM56864.1"/>
    </source>
</evidence>
<sequence>MKRIFLFFCLACGTLLLQAQQYTLKELVEGRFSAKGIGQMESSADGMHYYQTDPENRAVIKYSYATGKAVDTLFNTRRARECTFDTFQGFLVSPDENRVLVYREREQIYRHSFKATYYYHDVRRNLVRKLTQNSSKQMIPTFSPDSKMLAYVADNNIWLAKFDFDTESQVTKDGEINKIINGSTDWVYEEEFGTTRLMEFSPDSKLLAFVRSDESQVREYQFQTFNRELYPGFYSYKYPKAGERNASVELRVFDIDSRTIRKMDLPLESDGYIPRITFTGNPDELVAMTLNRNQNRFDMYFVNPRSTVAKLVLREESNYYIDADLLNSIHFLSNRFTYLSEKEGYSQIYIYGFTGTLQKKLTTGQYDVTTLLAVDEQTQTLFYEAADESPLRRNVYRINIDKGQPQKLSVRQGYNQASFSNHGKFFVNRFSDTRTPPLITLHDATGKELRVLEDNGQLAAQLAAAQLPQKEFITVPAADGITQLNGWIIKPVRFDASRKYPVVMIQYSGPNSQQVLDRFGTDWYYALANEGFVVASVDGRGTGARGEAFRKQTYMNLGVMESDDQVAAGRYLASLPYVDGNRIGIWGWSYGGYNVLMSMSRGNGFFKAGVAIAPVTDWKFYDSVYTERFMRTPQQNAAGYADGSAISLASRLEGQLLLVHGMADDNVHFQNSVEYSRALIAAGKHFEMFFFPDKNHSIYGGNSRLYLYEKVIDFYRKNL</sequence>
<dbReference type="GO" id="GO:0004252">
    <property type="term" value="F:serine-type endopeptidase activity"/>
    <property type="evidence" value="ECO:0007669"/>
    <property type="project" value="UniProtKB-EC"/>
</dbReference>
<dbReference type="EC" id="3.4.21.26" evidence="5"/>
<dbReference type="Gene3D" id="2.140.10.30">
    <property type="entry name" value="Dipeptidylpeptidase IV, N-terminal domain"/>
    <property type="match status" value="1"/>
</dbReference>
<organism evidence="5 6">
    <name type="scientific">Petrimonas mucosa</name>
    <dbReference type="NCBI Taxonomy" id="1642646"/>
    <lineage>
        <taxon>Bacteria</taxon>
        <taxon>Pseudomonadati</taxon>
        <taxon>Bacteroidota</taxon>
        <taxon>Bacteroidia</taxon>
        <taxon>Bacteroidales</taxon>
        <taxon>Dysgonomonadaceae</taxon>
        <taxon>Petrimonas</taxon>
    </lineage>
</organism>
<protein>
    <submittedName>
        <fullName evidence="5">Prolyl endopeptidase FAP</fullName>
        <ecNumber evidence="5">3.4.21.26</ecNumber>
    </submittedName>
</protein>
<feature type="domain" description="Peptidase S9 prolyl oligopeptidase catalytic" evidence="3">
    <location>
        <begin position="525"/>
        <end position="719"/>
    </location>
</feature>
<dbReference type="Gene3D" id="3.40.50.1820">
    <property type="entry name" value="alpha/beta hydrolase"/>
    <property type="match status" value="1"/>
</dbReference>
<keyword evidence="1" id="KW-0325">Glycoprotein</keyword>
<evidence type="ECO:0000256" key="2">
    <source>
        <dbReference type="SAM" id="SignalP"/>
    </source>
</evidence>
<feature type="chain" id="PRO_5009603853" evidence="2">
    <location>
        <begin position="20"/>
        <end position="719"/>
    </location>
</feature>
<accession>A0A1G4G5Y2</accession>
<dbReference type="InterPro" id="IPR029058">
    <property type="entry name" value="AB_hydrolase_fold"/>
</dbReference>
<proteinExistence type="predicted"/>
<keyword evidence="6" id="KW-1185">Reference proteome</keyword>
<evidence type="ECO:0000259" key="4">
    <source>
        <dbReference type="Pfam" id="PF00930"/>
    </source>
</evidence>
<evidence type="ECO:0000256" key="1">
    <source>
        <dbReference type="ARBA" id="ARBA00023180"/>
    </source>
</evidence>
<dbReference type="Pfam" id="PF00930">
    <property type="entry name" value="DPPIV_N"/>
    <property type="match status" value="1"/>
</dbReference>
<dbReference type="FunFam" id="3.40.50.1820:FF:000003">
    <property type="entry name" value="Dipeptidyl peptidase 4"/>
    <property type="match status" value="1"/>
</dbReference>
<dbReference type="Pfam" id="PF00326">
    <property type="entry name" value="Peptidase_S9"/>
    <property type="match status" value="1"/>
</dbReference>
<dbReference type="STRING" id="1642646.ING2E5A_1078"/>
<gene>
    <name evidence="5" type="primary">Fap</name>
    <name evidence="5" type="ORF">ING2E5A_1078</name>
</gene>